<evidence type="ECO:0000313" key="5">
    <source>
        <dbReference type="Proteomes" id="UP001589896"/>
    </source>
</evidence>
<dbReference type="PRINTS" id="PR00038">
    <property type="entry name" value="HTHLUXR"/>
</dbReference>
<gene>
    <name evidence="4" type="ORF">ACFFGH_32900</name>
</gene>
<dbReference type="PANTHER" id="PTHR16305">
    <property type="entry name" value="TESTICULAR SOLUBLE ADENYLYL CYCLASE"/>
    <property type="match status" value="1"/>
</dbReference>
<dbReference type="SUPFAM" id="SSF46894">
    <property type="entry name" value="C-terminal effector domain of the bipartite response regulators"/>
    <property type="match status" value="1"/>
</dbReference>
<protein>
    <submittedName>
        <fullName evidence="4">AAA family ATPase</fullName>
    </submittedName>
</protein>
<sequence length="929" mass="98601">MPSGNERLGLLGRRSECDALDRVLASARSGTGQVVVVSGEAGVGKTALLGHVLAQADGFAVGRASGVESEMELAYAGLHQLCGPFLDRMPQLPEPQRLALATAFGARSGEAPDRFLVGLALLSLLAEVAESKPLLCVVDDAQWLDAASLQALSFAARRLGAERIALVFGLRSGVAGSAGADAFDGLPHLALHGLADADAGALLDSALPGPLDARVRNRILAETRGNPLALLELPHGLGAVEPGLAQDAGDDDDLARRIERGFFARMEPLPQATRTLLLLAAAEPLGDVALLWRAAGKLGIGPDAVAPATEAGLLDLDTSVRFRHPLVRSAVYRAARDDDRRRVHAALAEATSAETDPDRRAWHRAASAVGLDDDVATELEESAGRARARGGWAAAAAFLTRATELSSDPGVRAQRALAAAHAKLQAGATGGAHAVLAVAEAGPLSELDSARAQLLGAQIEFAATRGREAPAMLLAAARRLERLDARNARDTYLEAFAAGLFASRLGTSGVVDVAEAVRAATWVGEQRFPVRACELLLDGLSVLVTDGHAAGVALVRDALDAFRVDDIEDDDALRGLWLASRAARALGDDLAWDDLTMRNVRIARKSGALSALAIALTERFQVELLMGHLPEALAVAAEAQAVITATGNDRSPHIPFLLAAWQGREAETLEILAARTAEVTARGEGLWFTGTEWTSAVFFNGLGRYDDALAAAERAAEHPHELGLSTWVYPELIEAAVRTEQPERAGDAMARLTEIAEASGTDWLRGVAVRSRALLSAEEKAEPLYLEAVERLALTRIEVASARAHLLYGEWLRRQGRRVDARGELRAAHEFFTLAGMESYAERARRELSATGETVRARTVSTANDLTAQESLIARLAVEGRTNPEIGAQLFLSPRTVEWHLRKVFTKLGVTSRKGLRTALAGPAQRQLA</sequence>
<dbReference type="Gene3D" id="3.40.50.300">
    <property type="entry name" value="P-loop containing nucleotide triphosphate hydrolases"/>
    <property type="match status" value="1"/>
</dbReference>
<organism evidence="4 5">
    <name type="scientific">Lysobacter korlensis</name>
    <dbReference type="NCBI Taxonomy" id="553636"/>
    <lineage>
        <taxon>Bacteria</taxon>
        <taxon>Pseudomonadati</taxon>
        <taxon>Pseudomonadota</taxon>
        <taxon>Gammaproteobacteria</taxon>
        <taxon>Lysobacterales</taxon>
        <taxon>Lysobacteraceae</taxon>
        <taxon>Lysobacter</taxon>
    </lineage>
</organism>
<dbReference type="InterPro" id="IPR041664">
    <property type="entry name" value="AAA_16"/>
</dbReference>
<evidence type="ECO:0000256" key="1">
    <source>
        <dbReference type="ARBA" id="ARBA00022741"/>
    </source>
</evidence>
<evidence type="ECO:0000259" key="3">
    <source>
        <dbReference type="PROSITE" id="PS50043"/>
    </source>
</evidence>
<accession>A0ABV6S093</accession>
<dbReference type="RefSeq" id="WP_386676862.1">
    <property type="nucleotide sequence ID" value="NZ_JBHLTG010000016.1"/>
</dbReference>
<keyword evidence="1" id="KW-0547">Nucleotide-binding</keyword>
<dbReference type="InterPro" id="IPR000792">
    <property type="entry name" value="Tscrpt_reg_LuxR_C"/>
</dbReference>
<dbReference type="Gene3D" id="1.10.10.10">
    <property type="entry name" value="Winged helix-like DNA-binding domain superfamily/Winged helix DNA-binding domain"/>
    <property type="match status" value="1"/>
</dbReference>
<dbReference type="PROSITE" id="PS50043">
    <property type="entry name" value="HTH_LUXR_2"/>
    <property type="match status" value="1"/>
</dbReference>
<feature type="domain" description="HTH luxR-type" evidence="3">
    <location>
        <begin position="859"/>
        <end position="924"/>
    </location>
</feature>
<dbReference type="SUPFAM" id="SSF52540">
    <property type="entry name" value="P-loop containing nucleoside triphosphate hydrolases"/>
    <property type="match status" value="1"/>
</dbReference>
<name>A0ABV6S093_9GAMM</name>
<evidence type="ECO:0000313" key="4">
    <source>
        <dbReference type="EMBL" id="MFC0682654.1"/>
    </source>
</evidence>
<dbReference type="Pfam" id="PF13191">
    <property type="entry name" value="AAA_16"/>
    <property type="match status" value="1"/>
</dbReference>
<comment type="caution">
    <text evidence="4">The sequence shown here is derived from an EMBL/GenBank/DDBJ whole genome shotgun (WGS) entry which is preliminary data.</text>
</comment>
<dbReference type="InterPro" id="IPR027417">
    <property type="entry name" value="P-loop_NTPase"/>
</dbReference>
<keyword evidence="2" id="KW-0067">ATP-binding</keyword>
<dbReference type="CDD" id="cd06170">
    <property type="entry name" value="LuxR_C_like"/>
    <property type="match status" value="1"/>
</dbReference>
<keyword evidence="5" id="KW-1185">Reference proteome</keyword>
<dbReference type="PANTHER" id="PTHR16305:SF35">
    <property type="entry name" value="TRANSCRIPTIONAL ACTIVATOR DOMAIN"/>
    <property type="match status" value="1"/>
</dbReference>
<dbReference type="InterPro" id="IPR016032">
    <property type="entry name" value="Sig_transdc_resp-reg_C-effctor"/>
</dbReference>
<proteinExistence type="predicted"/>
<reference evidence="4 5" key="1">
    <citation type="submission" date="2024-09" db="EMBL/GenBank/DDBJ databases">
        <authorList>
            <person name="Sun Q."/>
            <person name="Mori K."/>
        </authorList>
    </citation>
    <scope>NUCLEOTIDE SEQUENCE [LARGE SCALE GENOMIC DNA]</scope>
    <source>
        <strain evidence="4 5">KCTC 23076</strain>
    </source>
</reference>
<dbReference type="EMBL" id="JBHLTG010000016">
    <property type="protein sequence ID" value="MFC0682654.1"/>
    <property type="molecule type" value="Genomic_DNA"/>
</dbReference>
<dbReference type="InterPro" id="IPR036388">
    <property type="entry name" value="WH-like_DNA-bd_sf"/>
</dbReference>
<dbReference type="SMART" id="SM00421">
    <property type="entry name" value="HTH_LUXR"/>
    <property type="match status" value="1"/>
</dbReference>
<evidence type="ECO:0000256" key="2">
    <source>
        <dbReference type="ARBA" id="ARBA00022840"/>
    </source>
</evidence>
<dbReference type="Pfam" id="PF00196">
    <property type="entry name" value="GerE"/>
    <property type="match status" value="1"/>
</dbReference>
<dbReference type="Proteomes" id="UP001589896">
    <property type="component" value="Unassembled WGS sequence"/>
</dbReference>